<dbReference type="InterPro" id="IPR005025">
    <property type="entry name" value="FMN_Rdtase-like_dom"/>
</dbReference>
<keyword evidence="6" id="KW-1185">Reference proteome</keyword>
<dbReference type="Pfam" id="PF03358">
    <property type="entry name" value="FMN_red"/>
    <property type="match status" value="1"/>
</dbReference>
<sequence length="188" mass="21074">MNIVFVSGSVVGTKTRRAITELKKVWLKQDAAAQIEIIDLKALKLPFCDGRHFLDYEEDVVATLKKVVEADVVVFGTPVFQASIPGSLKNFFDLLPQDALRETVTGIVVTAGSSKHYLMAEQHLKPILSYMKAVVVSTYVYILAEDFVGNDLVKDDVDLRLARLAEDLIFTTEAKRYIQKKQEEAYGF</sequence>
<gene>
    <name evidence="5" type="ORF">DES38_1207</name>
</gene>
<comment type="caution">
    <text evidence="5">The sequence shown here is derived from an EMBL/GenBank/DDBJ whole genome shotgun (WGS) entry which is preliminary data.</text>
</comment>
<evidence type="ECO:0000256" key="2">
    <source>
        <dbReference type="ARBA" id="ARBA00022643"/>
    </source>
</evidence>
<protein>
    <submittedName>
        <fullName evidence="5">NAD(P)H-dependent FMN reductase</fullName>
    </submittedName>
</protein>
<evidence type="ECO:0000259" key="4">
    <source>
        <dbReference type="Pfam" id="PF03358"/>
    </source>
</evidence>
<dbReference type="PANTHER" id="PTHR43408:SF2">
    <property type="entry name" value="FMN REDUCTASE (NADPH)"/>
    <property type="match status" value="1"/>
</dbReference>
<name>A0A2V3VZW0_9BACI</name>
<keyword evidence="1" id="KW-0285">Flavoprotein</keyword>
<evidence type="ECO:0000313" key="5">
    <source>
        <dbReference type="EMBL" id="PXW86474.1"/>
    </source>
</evidence>
<organism evidence="5 6">
    <name type="scientific">Streptohalobacillus salinus</name>
    <dbReference type="NCBI Taxonomy" id="621096"/>
    <lineage>
        <taxon>Bacteria</taxon>
        <taxon>Bacillati</taxon>
        <taxon>Bacillota</taxon>
        <taxon>Bacilli</taxon>
        <taxon>Bacillales</taxon>
        <taxon>Bacillaceae</taxon>
        <taxon>Streptohalobacillus</taxon>
    </lineage>
</organism>
<dbReference type="EMBL" id="QJJR01000020">
    <property type="protein sequence ID" value="PXW86474.1"/>
    <property type="molecule type" value="Genomic_DNA"/>
</dbReference>
<dbReference type="InterPro" id="IPR051814">
    <property type="entry name" value="NAD(P)H-dep_FMN_reductase"/>
</dbReference>
<accession>A0A2V3VZW0</accession>
<keyword evidence="3" id="KW-0560">Oxidoreductase</keyword>
<reference evidence="5 6" key="1">
    <citation type="submission" date="2018-05" db="EMBL/GenBank/DDBJ databases">
        <title>Genomic Encyclopedia of Type Strains, Phase IV (KMG-IV): sequencing the most valuable type-strain genomes for metagenomic binning, comparative biology and taxonomic classification.</title>
        <authorList>
            <person name="Goeker M."/>
        </authorList>
    </citation>
    <scope>NUCLEOTIDE SEQUENCE [LARGE SCALE GENOMIC DNA]</scope>
    <source>
        <strain evidence="5 6">DSM 22440</strain>
    </source>
</reference>
<dbReference type="Gene3D" id="3.40.50.360">
    <property type="match status" value="1"/>
</dbReference>
<dbReference type="OrthoDB" id="1643408at2"/>
<feature type="domain" description="NADPH-dependent FMN reductase-like" evidence="4">
    <location>
        <begin position="1"/>
        <end position="143"/>
    </location>
</feature>
<proteinExistence type="predicted"/>
<evidence type="ECO:0000256" key="3">
    <source>
        <dbReference type="ARBA" id="ARBA00023002"/>
    </source>
</evidence>
<keyword evidence="2" id="KW-0288">FMN</keyword>
<dbReference type="SUPFAM" id="SSF52218">
    <property type="entry name" value="Flavoproteins"/>
    <property type="match status" value="1"/>
</dbReference>
<dbReference type="GO" id="GO:0016491">
    <property type="term" value="F:oxidoreductase activity"/>
    <property type="evidence" value="ECO:0007669"/>
    <property type="project" value="UniProtKB-KW"/>
</dbReference>
<dbReference type="InterPro" id="IPR029039">
    <property type="entry name" value="Flavoprotein-like_sf"/>
</dbReference>
<evidence type="ECO:0000256" key="1">
    <source>
        <dbReference type="ARBA" id="ARBA00022630"/>
    </source>
</evidence>
<dbReference type="AlphaFoldDB" id="A0A2V3VZW0"/>
<dbReference type="RefSeq" id="WP_110252224.1">
    <property type="nucleotide sequence ID" value="NZ_QJJR01000020.1"/>
</dbReference>
<evidence type="ECO:0000313" key="6">
    <source>
        <dbReference type="Proteomes" id="UP000247922"/>
    </source>
</evidence>
<dbReference type="PANTHER" id="PTHR43408">
    <property type="entry name" value="FMN REDUCTASE (NADPH)"/>
    <property type="match status" value="1"/>
</dbReference>
<dbReference type="Proteomes" id="UP000247922">
    <property type="component" value="Unassembled WGS sequence"/>
</dbReference>